<dbReference type="AlphaFoldDB" id="A0A0F9CHG7"/>
<dbReference type="InterPro" id="IPR017850">
    <property type="entry name" value="Alkaline_phosphatase_core_sf"/>
</dbReference>
<dbReference type="Gene3D" id="3.40.720.10">
    <property type="entry name" value="Alkaline Phosphatase, subunit A"/>
    <property type="match status" value="1"/>
</dbReference>
<proteinExistence type="predicted"/>
<protein>
    <recommendedName>
        <fullName evidence="1">Sulfatase N-terminal domain-containing protein</fullName>
    </recommendedName>
</protein>
<feature type="non-terminal residue" evidence="2">
    <location>
        <position position="1"/>
    </location>
</feature>
<comment type="caution">
    <text evidence="2">The sequence shown here is derived from an EMBL/GenBank/DDBJ whole genome shotgun (WGS) entry which is preliminary data.</text>
</comment>
<evidence type="ECO:0000259" key="1">
    <source>
        <dbReference type="Pfam" id="PF00884"/>
    </source>
</evidence>
<dbReference type="SUPFAM" id="SSF53649">
    <property type="entry name" value="Alkaline phosphatase-like"/>
    <property type="match status" value="1"/>
</dbReference>
<dbReference type="Pfam" id="PF00884">
    <property type="entry name" value="Sulfatase"/>
    <property type="match status" value="1"/>
</dbReference>
<dbReference type="Gene3D" id="3.30.1120.10">
    <property type="match status" value="1"/>
</dbReference>
<accession>A0A0F9CHG7</accession>
<dbReference type="PANTHER" id="PTHR43751">
    <property type="entry name" value="SULFATASE"/>
    <property type="match status" value="1"/>
</dbReference>
<reference evidence="2" key="1">
    <citation type="journal article" date="2015" name="Nature">
        <title>Complex archaea that bridge the gap between prokaryotes and eukaryotes.</title>
        <authorList>
            <person name="Spang A."/>
            <person name="Saw J.H."/>
            <person name="Jorgensen S.L."/>
            <person name="Zaremba-Niedzwiedzka K."/>
            <person name="Martijn J."/>
            <person name="Lind A.E."/>
            <person name="van Eijk R."/>
            <person name="Schleper C."/>
            <person name="Guy L."/>
            <person name="Ettema T.J."/>
        </authorList>
    </citation>
    <scope>NUCLEOTIDE SEQUENCE</scope>
</reference>
<feature type="domain" description="Sulfatase N-terminal" evidence="1">
    <location>
        <begin position="13"/>
        <end position="307"/>
    </location>
</feature>
<gene>
    <name evidence="2" type="ORF">LCGC14_2401010</name>
</gene>
<evidence type="ECO:0000313" key="2">
    <source>
        <dbReference type="EMBL" id="KKL25867.1"/>
    </source>
</evidence>
<sequence>PSSFSSIFSSILPFLNGGYSPMPSHKLTFPQILKENNISTYGIHSNPNLGEFFHYDRGFDVFLDGERYKIGKSHSNNMGFKQHVSFTIRKIVNFRNLFKSLIYRLYGFNKIKDFLRKKFPLITELLLLFTPIAYNAPYIVNKIESYLREGKSKIFFWAHFMDLHSPYNPPSENIIKFRQHDFAPREKEFLNKNIYSNPSKYRITQEIFNDFNILYDAQINFLDEYLGHLFKIIKRNFRNNCLIIITADHGEALLKHGSTGHQGSIHDDLLKIPLFIIETGKKSSLKKIEAVVEGLDISCTILNYFDIEIPETYQGRSLIPLINGDKFKEKNFIISECYQKNGLLKRNNNEGYKLISIKKDNFKFVFNEENDTEFLFDIKSDPQEIKNLIKIYPSKANKFREIKNQHLINILESTSEKSKIIKAIPALNLKKIKL</sequence>
<dbReference type="InterPro" id="IPR052701">
    <property type="entry name" value="GAG_Ulvan_Degrading_Sulfatases"/>
</dbReference>
<dbReference type="PANTHER" id="PTHR43751:SF3">
    <property type="entry name" value="SULFATASE N-TERMINAL DOMAIN-CONTAINING PROTEIN"/>
    <property type="match status" value="1"/>
</dbReference>
<dbReference type="EMBL" id="LAZR01036053">
    <property type="protein sequence ID" value="KKL25867.1"/>
    <property type="molecule type" value="Genomic_DNA"/>
</dbReference>
<name>A0A0F9CHG7_9ZZZZ</name>
<organism evidence="2">
    <name type="scientific">marine sediment metagenome</name>
    <dbReference type="NCBI Taxonomy" id="412755"/>
    <lineage>
        <taxon>unclassified sequences</taxon>
        <taxon>metagenomes</taxon>
        <taxon>ecological metagenomes</taxon>
    </lineage>
</organism>
<dbReference type="InterPro" id="IPR000917">
    <property type="entry name" value="Sulfatase_N"/>
</dbReference>